<gene>
    <name evidence="1" type="ORF">J2S57_003818</name>
</gene>
<sequence length="85" mass="9097">MPGLQVDPQITDGAWTGQLHNLAKFRVGTLTHVGILPHGTPDGDDAFAVMGHTSDGTHVVLEVSWDTMRDALAEIVAARPQEPTQ</sequence>
<dbReference type="RefSeq" id="WP_307244875.1">
    <property type="nucleotide sequence ID" value="NZ_JAUSQZ010000001.1"/>
</dbReference>
<evidence type="ECO:0000313" key="1">
    <source>
        <dbReference type="EMBL" id="MDP9828069.1"/>
    </source>
</evidence>
<proteinExistence type="predicted"/>
<evidence type="ECO:0000313" key="2">
    <source>
        <dbReference type="Proteomes" id="UP001235712"/>
    </source>
</evidence>
<dbReference type="EMBL" id="JAUSQZ010000001">
    <property type="protein sequence ID" value="MDP9828069.1"/>
    <property type="molecule type" value="Genomic_DNA"/>
</dbReference>
<reference evidence="1 2" key="1">
    <citation type="submission" date="2023-07" db="EMBL/GenBank/DDBJ databases">
        <title>Sequencing the genomes of 1000 actinobacteria strains.</title>
        <authorList>
            <person name="Klenk H.-P."/>
        </authorList>
    </citation>
    <scope>NUCLEOTIDE SEQUENCE [LARGE SCALE GENOMIC DNA]</scope>
    <source>
        <strain evidence="1 2">DSM 44388</strain>
    </source>
</reference>
<organism evidence="1 2">
    <name type="scientific">Kineosporia succinea</name>
    <dbReference type="NCBI Taxonomy" id="84632"/>
    <lineage>
        <taxon>Bacteria</taxon>
        <taxon>Bacillati</taxon>
        <taxon>Actinomycetota</taxon>
        <taxon>Actinomycetes</taxon>
        <taxon>Kineosporiales</taxon>
        <taxon>Kineosporiaceae</taxon>
        <taxon>Kineosporia</taxon>
    </lineage>
</organism>
<accession>A0ABT9P5W1</accession>
<name>A0ABT9P5W1_9ACTN</name>
<protein>
    <submittedName>
        <fullName evidence="1">Uncharacterized protein</fullName>
    </submittedName>
</protein>
<keyword evidence="2" id="KW-1185">Reference proteome</keyword>
<comment type="caution">
    <text evidence="1">The sequence shown here is derived from an EMBL/GenBank/DDBJ whole genome shotgun (WGS) entry which is preliminary data.</text>
</comment>
<dbReference type="Proteomes" id="UP001235712">
    <property type="component" value="Unassembled WGS sequence"/>
</dbReference>